<dbReference type="EMBL" id="KZ824395">
    <property type="protein sequence ID" value="RAL06482.1"/>
    <property type="molecule type" value="Genomic_DNA"/>
</dbReference>
<dbReference type="Proteomes" id="UP000248961">
    <property type="component" value="Unassembled WGS sequence"/>
</dbReference>
<evidence type="ECO:0000256" key="1">
    <source>
        <dbReference type="SAM" id="SignalP"/>
    </source>
</evidence>
<reference evidence="3 4" key="1">
    <citation type="submission" date="2018-02" db="EMBL/GenBank/DDBJ databases">
        <title>The genomes of Aspergillus section Nigri reveals drivers in fungal speciation.</title>
        <authorList>
            <consortium name="DOE Joint Genome Institute"/>
            <person name="Vesth T.C."/>
            <person name="Nybo J."/>
            <person name="Theobald S."/>
            <person name="Brandl J."/>
            <person name="Frisvad J.C."/>
            <person name="Nielsen K.F."/>
            <person name="Lyhne E.K."/>
            <person name="Kogle M.E."/>
            <person name="Kuo A."/>
            <person name="Riley R."/>
            <person name="Clum A."/>
            <person name="Nolan M."/>
            <person name="Lipzen A."/>
            <person name="Salamov A."/>
            <person name="Henrissat B."/>
            <person name="Wiebenga A."/>
            <person name="De vries R.P."/>
            <person name="Grigoriev I.V."/>
            <person name="Mortensen U.H."/>
            <person name="Andersen M.R."/>
            <person name="Baker S.E."/>
        </authorList>
    </citation>
    <scope>NUCLEOTIDE SEQUENCE [LARGE SCALE GENOMIC DNA]</scope>
    <source>
        <strain evidence="3 4">CBS 101889</strain>
    </source>
</reference>
<dbReference type="VEuPathDB" id="FungiDB:BO97DRAFT_449882"/>
<dbReference type="RefSeq" id="XP_025545636.1">
    <property type="nucleotide sequence ID" value="XM_025698886.1"/>
</dbReference>
<feature type="chain" id="PRO_5017458161" description="TNT domain-containing protein" evidence="1">
    <location>
        <begin position="23"/>
        <end position="235"/>
    </location>
</feature>
<dbReference type="OrthoDB" id="2923349at2759"/>
<evidence type="ECO:0000259" key="2">
    <source>
        <dbReference type="Pfam" id="PF14021"/>
    </source>
</evidence>
<feature type="domain" description="TNT" evidence="2">
    <location>
        <begin position="120"/>
        <end position="212"/>
    </location>
</feature>
<dbReference type="InterPro" id="IPR025331">
    <property type="entry name" value="TNT"/>
</dbReference>
<proteinExistence type="predicted"/>
<protein>
    <recommendedName>
        <fullName evidence="2">TNT domain-containing protein</fullName>
    </recommendedName>
</protein>
<evidence type="ECO:0000313" key="4">
    <source>
        <dbReference type="Proteomes" id="UP000248961"/>
    </source>
</evidence>
<dbReference type="GO" id="GO:0050135">
    <property type="term" value="F:NADP+ nucleosidase activity"/>
    <property type="evidence" value="ECO:0007669"/>
    <property type="project" value="InterPro"/>
</dbReference>
<evidence type="ECO:0000313" key="3">
    <source>
        <dbReference type="EMBL" id="RAL06482.1"/>
    </source>
</evidence>
<keyword evidence="1" id="KW-0732">Signal</keyword>
<dbReference type="Pfam" id="PF14021">
    <property type="entry name" value="TNT"/>
    <property type="match status" value="1"/>
</dbReference>
<feature type="signal peptide" evidence="1">
    <location>
        <begin position="1"/>
        <end position="22"/>
    </location>
</feature>
<name>A0A395HF21_ASPHC</name>
<dbReference type="PANTHER" id="PTHR42059:SF1">
    <property type="entry name" value="TNT DOMAIN-CONTAINING PROTEIN"/>
    <property type="match status" value="1"/>
</dbReference>
<dbReference type="PANTHER" id="PTHR42059">
    <property type="entry name" value="TNT DOMAIN-CONTAINING PROTEIN"/>
    <property type="match status" value="1"/>
</dbReference>
<dbReference type="InterPro" id="IPR053024">
    <property type="entry name" value="Fungal_surface_NADase"/>
</dbReference>
<organism evidence="3 4">
    <name type="scientific">Aspergillus homomorphus (strain CBS 101889)</name>
    <dbReference type="NCBI Taxonomy" id="1450537"/>
    <lineage>
        <taxon>Eukaryota</taxon>
        <taxon>Fungi</taxon>
        <taxon>Dikarya</taxon>
        <taxon>Ascomycota</taxon>
        <taxon>Pezizomycotina</taxon>
        <taxon>Eurotiomycetes</taxon>
        <taxon>Eurotiomycetidae</taxon>
        <taxon>Eurotiales</taxon>
        <taxon>Aspergillaceae</taxon>
        <taxon>Aspergillus</taxon>
        <taxon>Aspergillus subgen. Circumdati</taxon>
    </lineage>
</organism>
<dbReference type="AlphaFoldDB" id="A0A395HF21"/>
<accession>A0A395HF21</accession>
<sequence length="235" mass="26324">MRTFLYFTAGFALTTLSSVVSSTQESSRYPSRCYPNPCAGITFQDNKYICGDPRLGPSSLPSFFPLSTELRTYARFGDLCPFEFLLKWTTDIRPNGTYIYPSEDGFVTDIEGIAIRGNVTLRVGQKIDRFGSESGTFLAVLGAPYIERALPPTNLNTEDGFFPYDYHVYEVLRPFVVKAGPIASWFEQPGLGTQFAAYDPIIDLIGGGYIRRMYLSEYDDRTDYAADYLPAPNTT</sequence>
<keyword evidence="4" id="KW-1185">Reference proteome</keyword>
<dbReference type="GeneID" id="37203175"/>
<gene>
    <name evidence="3" type="ORF">BO97DRAFT_449882</name>
</gene>